<proteinExistence type="inferred from homology"/>
<dbReference type="Gene3D" id="3.40.630.30">
    <property type="match status" value="2"/>
</dbReference>
<feature type="domain" description="N-acetyltransferase" evidence="4">
    <location>
        <begin position="88"/>
        <end position="254"/>
    </location>
</feature>
<evidence type="ECO:0000313" key="5">
    <source>
        <dbReference type="Proteomes" id="UP000887563"/>
    </source>
</evidence>
<dbReference type="PANTHER" id="PTHR10545">
    <property type="entry name" value="DIAMINE N-ACETYLTRANSFERASE"/>
    <property type="match status" value="1"/>
</dbReference>
<evidence type="ECO:0000256" key="3">
    <source>
        <dbReference type="ARBA" id="ARBA00023315"/>
    </source>
</evidence>
<keyword evidence="3" id="KW-0012">Acyltransferase</keyword>
<dbReference type="Pfam" id="PF00583">
    <property type="entry name" value="Acetyltransf_1"/>
    <property type="match status" value="2"/>
</dbReference>
<dbReference type="InterPro" id="IPR000182">
    <property type="entry name" value="GNAT_dom"/>
</dbReference>
<dbReference type="WBParaSite" id="Minc3s00646g15572">
    <property type="protein sequence ID" value="Minc3s00646g15572"/>
    <property type="gene ID" value="Minc3s00646g15572"/>
</dbReference>
<evidence type="ECO:0000259" key="4">
    <source>
        <dbReference type="PROSITE" id="PS51186"/>
    </source>
</evidence>
<evidence type="ECO:0000256" key="1">
    <source>
        <dbReference type="ARBA" id="ARBA00008694"/>
    </source>
</evidence>
<evidence type="ECO:0000256" key="2">
    <source>
        <dbReference type="ARBA" id="ARBA00022679"/>
    </source>
</evidence>
<name>A0A914LSL7_MELIC</name>
<dbReference type="InterPro" id="IPR051016">
    <property type="entry name" value="Diverse_Substrate_AcTransf"/>
</dbReference>
<feature type="domain" description="N-acetyltransferase" evidence="4">
    <location>
        <begin position="271"/>
        <end position="429"/>
    </location>
</feature>
<dbReference type="SUPFAM" id="SSF55729">
    <property type="entry name" value="Acyl-CoA N-acyltransferases (Nat)"/>
    <property type="match status" value="2"/>
</dbReference>
<dbReference type="PROSITE" id="PS51186">
    <property type="entry name" value="GNAT"/>
    <property type="match status" value="2"/>
</dbReference>
<dbReference type="PANTHER" id="PTHR10545:SF29">
    <property type="entry name" value="GH14572P-RELATED"/>
    <property type="match status" value="1"/>
</dbReference>
<protein>
    <submittedName>
        <fullName evidence="6">N-acetyltransferase domain-containing protein</fullName>
    </submittedName>
</protein>
<keyword evidence="5" id="KW-1185">Reference proteome</keyword>
<sequence length="429" mass="49157">MALRLCGCAPFWAFSNKISIGNQSLLYNKFSLSGSSFLLNGIKNNKISNKKLDYFGINKNFTKGKLFSVNPLNKNNFVINNGSDDKQIKIRLAKSEDAKALFSLIKELAEFHKMSRTIRITAEQIEKDLNSGFMHSLIAFGDKGEVAAYALYYLYGSSTKGIGQIMHLEDIYIRPQFRRKGIGFLLLEELAKIAYSENLPFIEWQVLRSNFGAIKFYKKLSGLIDETDGKGKNKCNLWRLSAQSFDYVLQKEAKQKESGEELIKEIYLDGGEISENNSFYLAEQWNNLIASQKNGEEEENKEFLLDNHSLAKLLNSGLLGVIVVKKKEKENNKIVGMAFFHRKGYSTWQGRFLILDNIFVVDSEKEKGIGTSIMSELVNIAQKMEANKIQWETNKENKIVNSFFKSLNAENLTENEGWLIYRWYFNKQK</sequence>
<comment type="similarity">
    <text evidence="1">Belongs to the acetyltransferase family.</text>
</comment>
<keyword evidence="2" id="KW-0808">Transferase</keyword>
<dbReference type="InterPro" id="IPR016181">
    <property type="entry name" value="Acyl_CoA_acyltransferase"/>
</dbReference>
<dbReference type="AlphaFoldDB" id="A0A914LSL7"/>
<dbReference type="CDD" id="cd04301">
    <property type="entry name" value="NAT_SF"/>
    <property type="match status" value="2"/>
</dbReference>
<organism evidence="5 6">
    <name type="scientific">Meloidogyne incognita</name>
    <name type="common">Southern root-knot nematode worm</name>
    <name type="synonym">Oxyuris incognita</name>
    <dbReference type="NCBI Taxonomy" id="6306"/>
    <lineage>
        <taxon>Eukaryota</taxon>
        <taxon>Metazoa</taxon>
        <taxon>Ecdysozoa</taxon>
        <taxon>Nematoda</taxon>
        <taxon>Chromadorea</taxon>
        <taxon>Rhabditida</taxon>
        <taxon>Tylenchina</taxon>
        <taxon>Tylenchomorpha</taxon>
        <taxon>Tylenchoidea</taxon>
        <taxon>Meloidogynidae</taxon>
        <taxon>Meloidogyninae</taxon>
        <taxon>Meloidogyne</taxon>
        <taxon>Meloidogyne incognita group</taxon>
    </lineage>
</organism>
<dbReference type="FunFam" id="3.40.630.30:FF:000064">
    <property type="entry name" value="GNAT family acetyltransferase"/>
    <property type="match status" value="1"/>
</dbReference>
<reference evidence="6" key="1">
    <citation type="submission" date="2022-11" db="UniProtKB">
        <authorList>
            <consortium name="WormBaseParasite"/>
        </authorList>
    </citation>
    <scope>IDENTIFICATION</scope>
</reference>
<dbReference type="Proteomes" id="UP000887563">
    <property type="component" value="Unplaced"/>
</dbReference>
<dbReference type="GO" id="GO:0008080">
    <property type="term" value="F:N-acetyltransferase activity"/>
    <property type="evidence" value="ECO:0007669"/>
    <property type="project" value="UniProtKB-ARBA"/>
</dbReference>
<evidence type="ECO:0000313" key="6">
    <source>
        <dbReference type="WBParaSite" id="Minc3s00646g15572"/>
    </source>
</evidence>
<accession>A0A914LSL7</accession>